<organism evidence="1 2">
    <name type="scientific">Rhodopirellula baltica WH47</name>
    <dbReference type="NCBI Taxonomy" id="991778"/>
    <lineage>
        <taxon>Bacteria</taxon>
        <taxon>Pseudomonadati</taxon>
        <taxon>Planctomycetota</taxon>
        <taxon>Planctomycetia</taxon>
        <taxon>Pirellulales</taxon>
        <taxon>Pirellulaceae</taxon>
        <taxon>Rhodopirellula</taxon>
    </lineage>
</organism>
<sequence>MNQNEFINRFAVSGPRTCLTLAAADAGEHEVKAIADFEDRRMG</sequence>
<dbReference type="AlphaFoldDB" id="F2AP13"/>
<dbReference type="Proteomes" id="UP000006222">
    <property type="component" value="Unassembled WGS sequence"/>
</dbReference>
<evidence type="ECO:0000313" key="1">
    <source>
        <dbReference type="EMBL" id="EGF28574.1"/>
    </source>
</evidence>
<reference evidence="1 2" key="1">
    <citation type="journal article" date="2013" name="Mar. Genomics">
        <title>Expression of sulfatases in Rhodopirellula baltica and the diversity of sulfatases in the genus Rhodopirellula.</title>
        <authorList>
            <person name="Wegner C.E."/>
            <person name="Richter-Heitmann T."/>
            <person name="Klindworth A."/>
            <person name="Klockow C."/>
            <person name="Richter M."/>
            <person name="Achstetter T."/>
            <person name="Glockner F.O."/>
            <person name="Harder J."/>
        </authorList>
    </citation>
    <scope>NUCLEOTIDE SEQUENCE [LARGE SCALE GENOMIC DNA]</scope>
    <source>
        <strain evidence="1 2">WH47</strain>
    </source>
</reference>
<evidence type="ECO:0000313" key="2">
    <source>
        <dbReference type="Proteomes" id="UP000006222"/>
    </source>
</evidence>
<protein>
    <submittedName>
        <fullName evidence="1">Uncharacterized protein</fullName>
    </submittedName>
</protein>
<comment type="caution">
    <text evidence="1">The sequence shown here is derived from an EMBL/GenBank/DDBJ whole genome shotgun (WGS) entry which is preliminary data.</text>
</comment>
<name>F2AP13_RHOBT</name>
<dbReference type="EMBL" id="AFAR01000077">
    <property type="protein sequence ID" value="EGF28574.1"/>
    <property type="molecule type" value="Genomic_DNA"/>
</dbReference>
<accession>F2AP13</accession>
<proteinExistence type="predicted"/>
<gene>
    <name evidence="1" type="ORF">RBWH47_03033</name>
</gene>